<dbReference type="AlphaFoldDB" id="A0AAV6P409"/>
<keyword evidence="2" id="KW-0732">Signal</keyword>
<evidence type="ECO:0000259" key="3">
    <source>
        <dbReference type="Pfam" id="PF03109"/>
    </source>
</evidence>
<feature type="domain" description="ABC1 atypical kinase-like" evidence="3">
    <location>
        <begin position="142"/>
        <end position="386"/>
    </location>
</feature>
<feature type="signal peptide" evidence="2">
    <location>
        <begin position="1"/>
        <end position="26"/>
    </location>
</feature>
<keyword evidence="4" id="KW-0418">Kinase</keyword>
<gene>
    <name evidence="4" type="primary">Adck1</name>
    <name evidence="4" type="ORF">SDJN03_00391</name>
</gene>
<dbReference type="InterPro" id="IPR051130">
    <property type="entry name" value="Mito_struct-func_regulator"/>
</dbReference>
<evidence type="ECO:0000256" key="1">
    <source>
        <dbReference type="ARBA" id="ARBA00009670"/>
    </source>
</evidence>
<feature type="chain" id="PRO_5043933143" evidence="2">
    <location>
        <begin position="27"/>
        <end position="554"/>
    </location>
</feature>
<protein>
    <submittedName>
        <fullName evidence="4">AarF domain-containing protein kinase 1</fullName>
    </submittedName>
</protein>
<name>A0AAV6P409_9ROSI</name>
<proteinExistence type="inferred from homology"/>
<reference evidence="4 5" key="1">
    <citation type="journal article" date="2021" name="Hortic Res">
        <title>The domestication of Cucurbita argyrosperma as revealed by the genome of its wild relative.</title>
        <authorList>
            <person name="Barrera-Redondo J."/>
            <person name="Sanchez-de la Vega G."/>
            <person name="Aguirre-Liguori J.A."/>
            <person name="Castellanos-Morales G."/>
            <person name="Gutierrez-Guerrero Y.T."/>
            <person name="Aguirre-Dugua X."/>
            <person name="Aguirre-Planter E."/>
            <person name="Tenaillon M.I."/>
            <person name="Lira-Saade R."/>
            <person name="Eguiarte L.E."/>
        </authorList>
    </citation>
    <scope>NUCLEOTIDE SEQUENCE [LARGE SCALE GENOMIC DNA]</scope>
    <source>
        <strain evidence="4">JBR-2021</strain>
    </source>
</reference>
<dbReference type="Pfam" id="PF03109">
    <property type="entry name" value="ABC1"/>
    <property type="match status" value="1"/>
</dbReference>
<keyword evidence="4" id="KW-0808">Transferase</keyword>
<dbReference type="GO" id="GO:0016301">
    <property type="term" value="F:kinase activity"/>
    <property type="evidence" value="ECO:0007669"/>
    <property type="project" value="UniProtKB-KW"/>
</dbReference>
<evidence type="ECO:0000256" key="2">
    <source>
        <dbReference type="SAM" id="SignalP"/>
    </source>
</evidence>
<keyword evidence="5" id="KW-1185">Reference proteome</keyword>
<sequence length="554" mass="63306">MRRITEIFSFRSVATLCVLTTGTGLAFQTSNSNSKFVSSPSDSRSTSLDFGEKIRAAVNGFRRSSRAISTISLVVLDYKYSLQGVVANSEEYRLKLSEVHRRSANRILKLCQVNKGFYVKAGQFVASLRQTPNEYSSILSSLQDQAVPCPFKDIKDILICNLGSDISAIFLSLDEQPIAAASIAQVHRGILKNNQEVAIKVQYPGLMQHVKIDITVMSFLSRTISWLFPDYRFQWLASEFEKTIFMELDFIHEARNAERTYENFKNNNLIKIPQVYWEFTTRQVLTMEFCEGHKVDDIEFMRQSGIEPAKVAKALVEIFAEMIFVHGFLHGDPHPGNILVSQDHLNGFTLVLLDHGIYKQLDEEFRLNYCQLWQAMITLDTNKILQLGEQFGVPKYCRYFPLIFTGRSFDSTSALGMGMSNEEKRNLKQELKLLKMEDISSFMESLPPDFLTVLRTDGLLRSITRKLGVSQRVRILTYAKFALRGSSPKLNPETDNIVKVAYFRLKTNLSYLYFRLILAGIEVLSNFQKFMHDVYSLCGKFIYASKTLPMLSFL</sequence>
<comment type="similarity">
    <text evidence="1">Belongs to the protein kinase superfamily. ADCK protein kinase family.</text>
</comment>
<dbReference type="InterPro" id="IPR045307">
    <property type="entry name" value="ADCK1_dom"/>
</dbReference>
<dbReference type="CDD" id="cd13969">
    <property type="entry name" value="ADCK1-like"/>
    <property type="match status" value="1"/>
</dbReference>
<accession>A0AAV6P409</accession>
<feature type="non-terminal residue" evidence="4">
    <location>
        <position position="1"/>
    </location>
</feature>
<dbReference type="Proteomes" id="UP000685013">
    <property type="component" value="Chromosome 1"/>
</dbReference>
<evidence type="ECO:0000313" key="4">
    <source>
        <dbReference type="EMBL" id="KAG6607049.1"/>
    </source>
</evidence>
<comment type="caution">
    <text evidence="4">The sequence shown here is derived from an EMBL/GenBank/DDBJ whole genome shotgun (WGS) entry which is preliminary data.</text>
</comment>
<dbReference type="EMBL" id="JAGKQH010000001">
    <property type="protein sequence ID" value="KAG6607049.1"/>
    <property type="molecule type" value="Genomic_DNA"/>
</dbReference>
<dbReference type="PANTHER" id="PTHR43173:SF28">
    <property type="entry name" value="AARF DOMAIN CONTAINING KINASE 5"/>
    <property type="match status" value="1"/>
</dbReference>
<organism evidence="4 5">
    <name type="scientific">Cucurbita argyrosperma subsp. sororia</name>
    <dbReference type="NCBI Taxonomy" id="37648"/>
    <lineage>
        <taxon>Eukaryota</taxon>
        <taxon>Viridiplantae</taxon>
        <taxon>Streptophyta</taxon>
        <taxon>Embryophyta</taxon>
        <taxon>Tracheophyta</taxon>
        <taxon>Spermatophyta</taxon>
        <taxon>Magnoliopsida</taxon>
        <taxon>eudicotyledons</taxon>
        <taxon>Gunneridae</taxon>
        <taxon>Pentapetalae</taxon>
        <taxon>rosids</taxon>
        <taxon>fabids</taxon>
        <taxon>Cucurbitales</taxon>
        <taxon>Cucurbitaceae</taxon>
        <taxon>Cucurbiteae</taxon>
        <taxon>Cucurbita</taxon>
    </lineage>
</organism>
<dbReference type="PANTHER" id="PTHR43173">
    <property type="entry name" value="ABC1 FAMILY PROTEIN"/>
    <property type="match status" value="1"/>
</dbReference>
<evidence type="ECO:0000313" key="5">
    <source>
        <dbReference type="Proteomes" id="UP000685013"/>
    </source>
</evidence>
<dbReference type="InterPro" id="IPR004147">
    <property type="entry name" value="ABC1_dom"/>
</dbReference>